<dbReference type="GO" id="GO:0070212">
    <property type="term" value="P:protein poly-ADP-ribosylation"/>
    <property type="evidence" value="ECO:0007669"/>
    <property type="project" value="TreeGrafter"/>
</dbReference>
<dbReference type="Pfam" id="PF05406">
    <property type="entry name" value="WGR"/>
    <property type="match status" value="1"/>
</dbReference>
<sequence>MTAQTLMYVLTDANANNNKFWEISRDETGRVSTRNGRVGTAGQHRVLGAGDALFHAKIREKERKGYKRVEVLGQPSGPGGVDKAELIGAAEAQIGRGDPVISALVRQLAEINRHQIIAASGGQMSVDLATGIVSTPVGVVTLSNIRRARDLLIRIEPLVRSGDFDSPDFLTPLEEYLMLVPQKVGTRRGWHRDFLAATDALARQGTFLDQLEGSIEIAEDRLRKTRESETGSAEAPRLFDVSMRVSEDPGLRARILAFFQAGRHAKHASSNLRVARIFEVTLGDMDRQYREDGLKVGGVKELWHGTRAHNLLSILRSGLIVPPENGSIHVTGRMFGNGVYFSDQSTKSLNYAAGYWDGKVSEERCFMFLADVAMGRPWHPDRTGASVKPPAGYDSVFARGGQDRVLNNEMIVYRTSQVNLKYLVEFEK</sequence>
<evidence type="ECO:0000256" key="5">
    <source>
        <dbReference type="ARBA" id="ARBA00033987"/>
    </source>
</evidence>
<evidence type="ECO:0000256" key="3">
    <source>
        <dbReference type="ARBA" id="ARBA00022679"/>
    </source>
</evidence>
<dbReference type="Pfam" id="PF00644">
    <property type="entry name" value="PARP"/>
    <property type="match status" value="1"/>
</dbReference>
<evidence type="ECO:0000313" key="9">
    <source>
        <dbReference type="Proteomes" id="UP000244224"/>
    </source>
</evidence>
<keyword evidence="9" id="KW-1185">Reference proteome</keyword>
<organism evidence="8 9">
    <name type="scientific">Gemmobacter caeni</name>
    <dbReference type="NCBI Taxonomy" id="589035"/>
    <lineage>
        <taxon>Bacteria</taxon>
        <taxon>Pseudomonadati</taxon>
        <taxon>Pseudomonadota</taxon>
        <taxon>Alphaproteobacteria</taxon>
        <taxon>Rhodobacterales</taxon>
        <taxon>Paracoccaceae</taxon>
        <taxon>Gemmobacter</taxon>
    </lineage>
</organism>
<dbReference type="InterPro" id="IPR049809">
    <property type="entry name" value="YehF/YfeS-like_WGR"/>
</dbReference>
<dbReference type="InterPro" id="IPR004102">
    <property type="entry name" value="Poly(ADP-ribose)pol_reg_dom"/>
</dbReference>
<proteinExistence type="predicted"/>
<dbReference type="CDD" id="cd07996">
    <property type="entry name" value="WGR_MMR_like"/>
    <property type="match status" value="1"/>
</dbReference>
<feature type="domain" description="PARP catalytic" evidence="6">
    <location>
        <begin position="227"/>
        <end position="428"/>
    </location>
</feature>
<dbReference type="SUPFAM" id="SSF142921">
    <property type="entry name" value="WGR domain-like"/>
    <property type="match status" value="1"/>
</dbReference>
<evidence type="ECO:0000256" key="1">
    <source>
        <dbReference type="ARBA" id="ARBA00012020"/>
    </source>
</evidence>
<evidence type="ECO:0000256" key="2">
    <source>
        <dbReference type="ARBA" id="ARBA00022676"/>
    </source>
</evidence>
<dbReference type="PROSITE" id="PS51059">
    <property type="entry name" value="PARP_CATALYTIC"/>
    <property type="match status" value="1"/>
</dbReference>
<keyword evidence="2" id="KW-0328">Glycosyltransferase</keyword>
<comment type="catalytic activity">
    <reaction evidence="5">
        <text>NAD(+) + (ADP-D-ribosyl)n-acceptor = nicotinamide + (ADP-D-ribosyl)n+1-acceptor + H(+).</text>
        <dbReference type="EC" id="2.4.2.30"/>
    </reaction>
</comment>
<dbReference type="InterPro" id="IPR008893">
    <property type="entry name" value="WGR_domain"/>
</dbReference>
<dbReference type="GO" id="GO:1990404">
    <property type="term" value="F:NAD+-protein mono-ADP-ribosyltransferase activity"/>
    <property type="evidence" value="ECO:0007669"/>
    <property type="project" value="TreeGrafter"/>
</dbReference>
<dbReference type="InterPro" id="IPR012317">
    <property type="entry name" value="Poly(ADP-ribose)pol_cat_dom"/>
</dbReference>
<dbReference type="Proteomes" id="UP000244224">
    <property type="component" value="Unassembled WGS sequence"/>
</dbReference>
<comment type="caution">
    <text evidence="8">The sequence shown here is derived from an EMBL/GenBank/DDBJ whole genome shotgun (WGS) entry which is preliminary data.</text>
</comment>
<accession>A0A2T6B8D5</accession>
<dbReference type="InterPro" id="IPR036930">
    <property type="entry name" value="WGR_dom_sf"/>
</dbReference>
<feature type="domain" description="PARP alpha-helical" evidence="7">
    <location>
        <begin position="97"/>
        <end position="223"/>
    </location>
</feature>
<dbReference type="Gene3D" id="2.20.140.10">
    <property type="entry name" value="WGR domain"/>
    <property type="match status" value="1"/>
</dbReference>
<name>A0A2T6B8D5_9RHOB</name>
<keyword evidence="4" id="KW-0520">NAD</keyword>
<dbReference type="GO" id="GO:0006302">
    <property type="term" value="P:double-strand break repair"/>
    <property type="evidence" value="ECO:0007669"/>
    <property type="project" value="TreeGrafter"/>
</dbReference>
<keyword evidence="3" id="KW-0808">Transferase</keyword>
<dbReference type="AlphaFoldDB" id="A0A2T6B8D5"/>
<protein>
    <recommendedName>
        <fullName evidence="1">NAD(+) ADP-ribosyltransferase</fullName>
        <ecNumber evidence="1">2.4.2.30</ecNumber>
    </recommendedName>
</protein>
<dbReference type="RefSeq" id="WP_108127705.1">
    <property type="nucleotide sequence ID" value="NZ_QBKP01000002.1"/>
</dbReference>
<reference evidence="8 9" key="1">
    <citation type="submission" date="2018-04" db="EMBL/GenBank/DDBJ databases">
        <title>Genomic Encyclopedia of Archaeal and Bacterial Type Strains, Phase II (KMG-II): from individual species to whole genera.</title>
        <authorList>
            <person name="Goeker M."/>
        </authorList>
    </citation>
    <scope>NUCLEOTIDE SEQUENCE [LARGE SCALE GENOMIC DNA]</scope>
    <source>
        <strain evidence="8 9">DSM 21823</strain>
    </source>
</reference>
<evidence type="ECO:0000313" key="8">
    <source>
        <dbReference type="EMBL" id="PTX52341.1"/>
    </source>
</evidence>
<dbReference type="GO" id="GO:0003950">
    <property type="term" value="F:NAD+ poly-ADP-ribosyltransferase activity"/>
    <property type="evidence" value="ECO:0007669"/>
    <property type="project" value="UniProtKB-EC"/>
</dbReference>
<evidence type="ECO:0000259" key="7">
    <source>
        <dbReference type="PROSITE" id="PS51060"/>
    </source>
</evidence>
<dbReference type="SMART" id="SM00773">
    <property type="entry name" value="WGR"/>
    <property type="match status" value="1"/>
</dbReference>
<dbReference type="EC" id="2.4.2.30" evidence="1"/>
<dbReference type="EMBL" id="QBKP01000002">
    <property type="protein sequence ID" value="PTX52341.1"/>
    <property type="molecule type" value="Genomic_DNA"/>
</dbReference>
<evidence type="ECO:0000259" key="6">
    <source>
        <dbReference type="PROSITE" id="PS51059"/>
    </source>
</evidence>
<evidence type="ECO:0000256" key="4">
    <source>
        <dbReference type="ARBA" id="ARBA00023027"/>
    </source>
</evidence>
<dbReference type="Gene3D" id="3.90.228.10">
    <property type="match status" value="1"/>
</dbReference>
<dbReference type="PROSITE" id="PS51060">
    <property type="entry name" value="PARP_ALPHA_HD"/>
    <property type="match status" value="1"/>
</dbReference>
<dbReference type="SUPFAM" id="SSF56399">
    <property type="entry name" value="ADP-ribosylation"/>
    <property type="match status" value="1"/>
</dbReference>
<gene>
    <name evidence="8" type="ORF">C8N34_102120</name>
</gene>
<dbReference type="InterPro" id="IPR050800">
    <property type="entry name" value="ARTD/PARP"/>
</dbReference>
<dbReference type="OrthoDB" id="8969087at2"/>
<dbReference type="PANTHER" id="PTHR10459">
    <property type="entry name" value="DNA LIGASE"/>
    <property type="match status" value="1"/>
</dbReference>
<dbReference type="PANTHER" id="PTHR10459:SF60">
    <property type="entry name" value="POLY [ADP-RIBOSE] POLYMERASE 2"/>
    <property type="match status" value="1"/>
</dbReference>